<comment type="caution">
    <text evidence="2">The sequence shown here is derived from an EMBL/GenBank/DDBJ whole genome shotgun (WGS) entry which is preliminary data.</text>
</comment>
<evidence type="ECO:0000256" key="1">
    <source>
        <dbReference type="SAM" id="MobiDB-lite"/>
    </source>
</evidence>
<protein>
    <submittedName>
        <fullName evidence="2">Uncharacterized protein</fullName>
    </submittedName>
</protein>
<feature type="region of interest" description="Disordered" evidence="1">
    <location>
        <begin position="212"/>
        <end position="284"/>
    </location>
</feature>
<feature type="compositionally biased region" description="Pro residues" evidence="1">
    <location>
        <begin position="270"/>
        <end position="279"/>
    </location>
</feature>
<organism evidence="2 3">
    <name type="scientific">Mycena citricolor</name>
    <dbReference type="NCBI Taxonomy" id="2018698"/>
    <lineage>
        <taxon>Eukaryota</taxon>
        <taxon>Fungi</taxon>
        <taxon>Dikarya</taxon>
        <taxon>Basidiomycota</taxon>
        <taxon>Agaricomycotina</taxon>
        <taxon>Agaricomycetes</taxon>
        <taxon>Agaricomycetidae</taxon>
        <taxon>Agaricales</taxon>
        <taxon>Marasmiineae</taxon>
        <taxon>Mycenaceae</taxon>
        <taxon>Mycena</taxon>
    </lineage>
</organism>
<dbReference type="AlphaFoldDB" id="A0AAD2K3T2"/>
<dbReference type="Proteomes" id="UP001295794">
    <property type="component" value="Unassembled WGS sequence"/>
</dbReference>
<proteinExistence type="predicted"/>
<evidence type="ECO:0000313" key="3">
    <source>
        <dbReference type="Proteomes" id="UP001295794"/>
    </source>
</evidence>
<feature type="compositionally biased region" description="Acidic residues" evidence="1">
    <location>
        <begin position="393"/>
        <end position="405"/>
    </location>
</feature>
<reference evidence="2" key="1">
    <citation type="submission" date="2023-11" db="EMBL/GenBank/DDBJ databases">
        <authorList>
            <person name="De Vega J J."/>
            <person name="De Vega J J."/>
        </authorList>
    </citation>
    <scope>NUCLEOTIDE SEQUENCE</scope>
</reference>
<sequence length="859" mass="94136">MESTSYNPINLMMDTTPMSPDAPSFMTGPGEVSLPVLDPLTPISDAPMSMPIHASLSYLQAPALTKFTEFAPPQYSMMEQAPVDVLACAMPPAPPIVPSMVPAIASPAAYGMNTASSLATALDPGAMMPTVRSRANTLSSLPSFVPPSMTPTFEAPPKDHVVGSMLKSIAGVINSAGDACHQHQTAHPLTPGDEHKTRQVIAQINDLIHGMGLPTSQEQSRKRQAPESAPSEQPLKKILKPEPEDVPLPPVLPTPAPFLRTQVLSRSQPPSRPHSPPNVKPAVSNFRPSLPAAFPAFGHETAPRFGHTFRHRHSQSMGSIPREAHGFHSTPTPAGRMTRTGHYMPEYGWPPNLVSPKSAPPLTTLPTLAKFSYPAPAESVSPTAIAEKIFEEDEEENDGDLDDNDTASPSGSSILPAHSTTGSSDIPAEYRSDVERLFLQYLNRVCSDLEATDSKGDLIHQPLMPKKMQKLDESTDFRPFKFRIQAFTTGFLDELAENGFPEEKIPMKRIRGYLWRQPFILRYNEEGKKAKSKGNHVWNIEAKKLGDGQWDFRPFHRKITGDAQSIAYCGLLWSWQPRISDPHACWKNVPVQYSSPSLPPWLSWKDDVLSGTPPANAESCEVITHAKYTLDGQEGVLSRTFLLTIAPLVSTENSFVPQRPMLTPRTVSDSAVPTWTCATPRTVPLVTDGEDGARVKMVLEHVAQRLTFETQLPGQSSIQDRLAEQTVNACLDDYEYSSEEPQKTHELAVAGQNVVAQAAEYIVRNKPEAVLNTASAVQNNVSAVQNVTTEELVTTTQQAIAEAVKSTHNPYNVDELSILLLACRMLDPSPPVVEYYHQYDLAMPTQGPEWYSRPAAAYV</sequence>
<feature type="compositionally biased region" description="Pro residues" evidence="1">
    <location>
        <begin position="246"/>
        <end position="256"/>
    </location>
</feature>
<gene>
    <name evidence="2" type="ORF">MYCIT1_LOCUS26301</name>
</gene>
<keyword evidence="3" id="KW-1185">Reference proteome</keyword>
<feature type="region of interest" description="Disordered" evidence="1">
    <location>
        <begin position="393"/>
        <end position="426"/>
    </location>
</feature>
<feature type="compositionally biased region" description="Polar residues" evidence="1">
    <location>
        <begin position="406"/>
        <end position="424"/>
    </location>
</feature>
<name>A0AAD2K3T2_9AGAR</name>
<accession>A0AAD2K3T2</accession>
<dbReference type="EMBL" id="CAVNYO010000419">
    <property type="protein sequence ID" value="CAK5277344.1"/>
    <property type="molecule type" value="Genomic_DNA"/>
</dbReference>
<evidence type="ECO:0000313" key="2">
    <source>
        <dbReference type="EMBL" id="CAK5277344.1"/>
    </source>
</evidence>